<dbReference type="Proteomes" id="UP000315750">
    <property type="component" value="Chromosome"/>
</dbReference>
<protein>
    <submittedName>
        <fullName evidence="1">Putative glycosyl transferase</fullName>
    </submittedName>
</protein>
<name>A0A518AGV7_9BACT</name>
<dbReference type="AlphaFoldDB" id="A0A518AGV7"/>
<evidence type="ECO:0000313" key="2">
    <source>
        <dbReference type="Proteomes" id="UP000315750"/>
    </source>
</evidence>
<gene>
    <name evidence="1" type="ORF">Pan181_01400</name>
</gene>
<evidence type="ECO:0000313" key="1">
    <source>
        <dbReference type="EMBL" id="QDU53961.1"/>
    </source>
</evidence>
<dbReference type="OrthoDB" id="9807209at2"/>
<reference evidence="1 2" key="1">
    <citation type="submission" date="2019-02" db="EMBL/GenBank/DDBJ databases">
        <title>Deep-cultivation of Planctomycetes and their phenomic and genomic characterization uncovers novel biology.</title>
        <authorList>
            <person name="Wiegand S."/>
            <person name="Jogler M."/>
            <person name="Boedeker C."/>
            <person name="Pinto D."/>
            <person name="Vollmers J."/>
            <person name="Rivas-Marin E."/>
            <person name="Kohn T."/>
            <person name="Peeters S.H."/>
            <person name="Heuer A."/>
            <person name="Rast P."/>
            <person name="Oberbeckmann S."/>
            <person name="Bunk B."/>
            <person name="Jeske O."/>
            <person name="Meyerdierks A."/>
            <person name="Storesund J.E."/>
            <person name="Kallscheuer N."/>
            <person name="Luecker S."/>
            <person name="Lage O.M."/>
            <person name="Pohl T."/>
            <person name="Merkel B.J."/>
            <person name="Hornburger P."/>
            <person name="Mueller R.-W."/>
            <person name="Bruemmer F."/>
            <person name="Labrenz M."/>
            <person name="Spormann A.M."/>
            <person name="Op den Camp H."/>
            <person name="Overmann J."/>
            <person name="Amann R."/>
            <person name="Jetten M.S.M."/>
            <person name="Mascher T."/>
            <person name="Medema M.H."/>
            <person name="Devos D.P."/>
            <person name="Kaster A.-K."/>
            <person name="Ovreas L."/>
            <person name="Rohde M."/>
            <person name="Galperin M.Y."/>
            <person name="Jogler C."/>
        </authorList>
    </citation>
    <scope>NUCLEOTIDE SEQUENCE [LARGE SCALE GENOMIC DNA]</scope>
    <source>
        <strain evidence="1 2">Pan181</strain>
    </source>
</reference>
<proteinExistence type="predicted"/>
<dbReference type="EMBL" id="CP036278">
    <property type="protein sequence ID" value="QDU53961.1"/>
    <property type="molecule type" value="Genomic_DNA"/>
</dbReference>
<dbReference type="PANTHER" id="PTHR12526:SF600">
    <property type="entry name" value="GLYCOSYL TRANSFERASE GROUP 1"/>
    <property type="match status" value="1"/>
</dbReference>
<dbReference type="Gene3D" id="3.40.50.2000">
    <property type="entry name" value="Glycogen Phosphorylase B"/>
    <property type="match status" value="2"/>
</dbReference>
<dbReference type="CDD" id="cd03801">
    <property type="entry name" value="GT4_PimA-like"/>
    <property type="match status" value="1"/>
</dbReference>
<keyword evidence="1" id="KW-0808">Transferase</keyword>
<dbReference type="GO" id="GO:0016757">
    <property type="term" value="F:glycosyltransferase activity"/>
    <property type="evidence" value="ECO:0007669"/>
    <property type="project" value="TreeGrafter"/>
</dbReference>
<dbReference type="PANTHER" id="PTHR12526">
    <property type="entry name" value="GLYCOSYLTRANSFERASE"/>
    <property type="match status" value="1"/>
</dbReference>
<sequence>MHQSDHRPTRILVVTPTDPRLTGNGGNQRTAHLCEAFARHGEVSTLVFSSDEAGLPQSEGERFLVGPAHFSQRYSHRVSHPRLKWACAVGLQYNRDKTQRAAVLQAVNDYQPDLIVYRYLTQAAVAHPASLKLPFIIDIDDRMSDKYQQLAKTKTNPLKRQAIQLLARFLRVREEAVLKRSSCEVFADAKSPESATRLYFPNIPWFRPTEPSPLPEQFTLGFIGNLLYRPNSDGLRWFLSEVWPQVLQAVPDCRFVLAGLAADKFADHPGVESLGFIDSVSSLYDQASLILVPIRYGGGSNIKLPEAMAHGRPCVATSRAVGAFGSDVEGCEGLLPCSDAQQMAEAIIRLASDREQLQRAAAAAKQVADAKFSPDRLAQVADKALRIALPNPAQQTTTS</sequence>
<organism evidence="1 2">
    <name type="scientific">Aeoliella mucimassa</name>
    <dbReference type="NCBI Taxonomy" id="2527972"/>
    <lineage>
        <taxon>Bacteria</taxon>
        <taxon>Pseudomonadati</taxon>
        <taxon>Planctomycetota</taxon>
        <taxon>Planctomycetia</taxon>
        <taxon>Pirellulales</taxon>
        <taxon>Lacipirellulaceae</taxon>
        <taxon>Aeoliella</taxon>
    </lineage>
</organism>
<dbReference type="KEGG" id="amuc:Pan181_01400"/>
<keyword evidence="2" id="KW-1185">Reference proteome</keyword>
<dbReference type="Pfam" id="PF13692">
    <property type="entry name" value="Glyco_trans_1_4"/>
    <property type="match status" value="1"/>
</dbReference>
<dbReference type="RefSeq" id="WP_145244998.1">
    <property type="nucleotide sequence ID" value="NZ_CP036278.1"/>
</dbReference>
<dbReference type="SUPFAM" id="SSF53756">
    <property type="entry name" value="UDP-Glycosyltransferase/glycogen phosphorylase"/>
    <property type="match status" value="1"/>
</dbReference>
<accession>A0A518AGV7</accession>